<comment type="subcellular location">
    <subcellularLocation>
        <location evidence="10">Cell inner membrane</location>
    </subcellularLocation>
    <subcellularLocation>
        <location evidence="2">Cell membrane</location>
        <topology evidence="2">Single-pass membrane protein</topology>
    </subcellularLocation>
</comment>
<keyword evidence="7 10" id="KW-0283">Flagellar rotation</keyword>
<comment type="caution">
    <text evidence="12">The sequence shown here is derived from an EMBL/GenBank/DDBJ whole genome shotgun (WGS) entry which is preliminary data.</text>
</comment>
<evidence type="ECO:0000256" key="4">
    <source>
        <dbReference type="ARBA" id="ARBA00022475"/>
    </source>
</evidence>
<accession>A0A850PZ15</accession>
<proteinExistence type="inferred from homology"/>
<organism evidence="12 13">
    <name type="scientific">Donghicola mangrovi</name>
    <dbReference type="NCBI Taxonomy" id="2729614"/>
    <lineage>
        <taxon>Bacteria</taxon>
        <taxon>Pseudomonadati</taxon>
        <taxon>Pseudomonadota</taxon>
        <taxon>Alphaproteobacteria</taxon>
        <taxon>Rhodobacterales</taxon>
        <taxon>Roseobacteraceae</taxon>
        <taxon>Donghicola</taxon>
    </lineage>
</organism>
<evidence type="ECO:0000313" key="13">
    <source>
        <dbReference type="Proteomes" id="UP000592216"/>
    </source>
</evidence>
<evidence type="ECO:0000256" key="9">
    <source>
        <dbReference type="ARBA" id="ARBA00023136"/>
    </source>
</evidence>
<dbReference type="GO" id="GO:0071978">
    <property type="term" value="P:bacterial-type flagellum-dependent swarming motility"/>
    <property type="evidence" value="ECO:0007669"/>
    <property type="project" value="TreeGrafter"/>
</dbReference>
<keyword evidence="6" id="KW-0812">Transmembrane</keyword>
<reference evidence="12 13" key="1">
    <citation type="submission" date="2020-04" db="EMBL/GenBank/DDBJ databases">
        <title>Donghicola sp., a member of the Rhodobacteraceae family isolated from mangrove forest in Thailand.</title>
        <authorList>
            <person name="Charoenyingcharoen P."/>
            <person name="Yukphan P."/>
        </authorList>
    </citation>
    <scope>NUCLEOTIDE SEQUENCE [LARGE SCALE GENOMIC DNA]</scope>
    <source>
        <strain evidence="12 13">B5-SW-15</strain>
    </source>
</reference>
<evidence type="ECO:0000313" key="12">
    <source>
        <dbReference type="EMBL" id="NVO22076.1"/>
    </source>
</evidence>
<evidence type="ECO:0000256" key="1">
    <source>
        <dbReference type="ARBA" id="ARBA00002254"/>
    </source>
</evidence>
<keyword evidence="4" id="KW-1003">Cell membrane</keyword>
<name>A0A850PZ15_9RHOB</name>
<dbReference type="PANTHER" id="PTHR35091">
    <property type="entry name" value="FLAGELLAR PROTEIN FLIL"/>
    <property type="match status" value="1"/>
</dbReference>
<dbReference type="GO" id="GO:0005886">
    <property type="term" value="C:plasma membrane"/>
    <property type="evidence" value="ECO:0007669"/>
    <property type="project" value="UniProtKB-SubCell"/>
</dbReference>
<keyword evidence="9 10" id="KW-0472">Membrane</keyword>
<dbReference type="GO" id="GO:0009425">
    <property type="term" value="C:bacterial-type flagellum basal body"/>
    <property type="evidence" value="ECO:0007669"/>
    <property type="project" value="InterPro"/>
</dbReference>
<dbReference type="GO" id="GO:0006935">
    <property type="term" value="P:chemotaxis"/>
    <property type="evidence" value="ECO:0007669"/>
    <property type="project" value="UniProtKB-KW"/>
</dbReference>
<dbReference type="Pfam" id="PF03748">
    <property type="entry name" value="FliL"/>
    <property type="match status" value="1"/>
</dbReference>
<keyword evidence="12" id="KW-0282">Flagellum</keyword>
<comment type="similarity">
    <text evidence="3 10">Belongs to the FliL family.</text>
</comment>
<gene>
    <name evidence="12" type="ORF">HJ536_01790</name>
</gene>
<comment type="function">
    <text evidence="1 10">Controls the rotational direction of flagella during chemotaxis.</text>
</comment>
<evidence type="ECO:0000256" key="6">
    <source>
        <dbReference type="ARBA" id="ARBA00022692"/>
    </source>
</evidence>
<dbReference type="RefSeq" id="WP_177156458.1">
    <property type="nucleotide sequence ID" value="NZ_JABCJE010000001.1"/>
</dbReference>
<evidence type="ECO:0000256" key="5">
    <source>
        <dbReference type="ARBA" id="ARBA00022500"/>
    </source>
</evidence>
<feature type="region of interest" description="Disordered" evidence="11">
    <location>
        <begin position="61"/>
        <end position="82"/>
    </location>
</feature>
<evidence type="ECO:0000256" key="8">
    <source>
        <dbReference type="ARBA" id="ARBA00022989"/>
    </source>
</evidence>
<dbReference type="PANTHER" id="PTHR35091:SF2">
    <property type="entry name" value="FLAGELLAR PROTEIN FLIL"/>
    <property type="match status" value="1"/>
</dbReference>
<dbReference type="AlphaFoldDB" id="A0A850PZ15"/>
<keyword evidence="5 10" id="KW-0145">Chemotaxis</keyword>
<dbReference type="Proteomes" id="UP000592216">
    <property type="component" value="Unassembled WGS sequence"/>
</dbReference>
<keyword evidence="8" id="KW-1133">Transmembrane helix</keyword>
<sequence>MSDANTDAPKKKGKILKTILLVLGFLLFLGGGFAGGFYYAGTQISPSEEVLRLVERTNGDAAAEGGEAGAEGEPTVDENGNPIKMVKDIPETPVFQTSYYEFPDTLTTNLRGSRRFLQVGIGMSTQYDAKVIANVETHAMAIRSDFLAVISGFSEEDVAGMEGRDRLAEAMKAAVNKRLEQLEGFGGIENVFFPSFVLQ</sequence>
<keyword evidence="12" id="KW-0966">Cell projection</keyword>
<dbReference type="EMBL" id="JABCJE010000001">
    <property type="protein sequence ID" value="NVO22076.1"/>
    <property type="molecule type" value="Genomic_DNA"/>
</dbReference>
<keyword evidence="10" id="KW-0997">Cell inner membrane</keyword>
<evidence type="ECO:0000256" key="2">
    <source>
        <dbReference type="ARBA" id="ARBA00004162"/>
    </source>
</evidence>
<evidence type="ECO:0000256" key="7">
    <source>
        <dbReference type="ARBA" id="ARBA00022779"/>
    </source>
</evidence>
<protein>
    <recommendedName>
        <fullName evidence="10">Flagellar protein FliL</fullName>
    </recommendedName>
</protein>
<dbReference type="InterPro" id="IPR005503">
    <property type="entry name" value="FliL"/>
</dbReference>
<evidence type="ECO:0000256" key="11">
    <source>
        <dbReference type="SAM" id="MobiDB-lite"/>
    </source>
</evidence>
<evidence type="ECO:0000256" key="3">
    <source>
        <dbReference type="ARBA" id="ARBA00008281"/>
    </source>
</evidence>
<evidence type="ECO:0000256" key="10">
    <source>
        <dbReference type="RuleBase" id="RU364125"/>
    </source>
</evidence>
<keyword evidence="12" id="KW-0969">Cilium</keyword>